<gene>
    <name evidence="6" type="ORF">RUMCAL_00026</name>
</gene>
<dbReference type="HOGENOM" id="CLU_000445_14_2_9"/>
<protein>
    <recommendedName>
        <fullName evidence="1">Stage 0 sporulation protein A homolog</fullName>
    </recommendedName>
</protein>
<dbReference type="InterPro" id="IPR011006">
    <property type="entry name" value="CheY-like_superfamily"/>
</dbReference>
<proteinExistence type="predicted"/>
<dbReference type="GO" id="GO:0003677">
    <property type="term" value="F:DNA binding"/>
    <property type="evidence" value="ECO:0007669"/>
    <property type="project" value="InterPro"/>
</dbReference>
<dbReference type="SMART" id="SM00850">
    <property type="entry name" value="LytTR"/>
    <property type="match status" value="1"/>
</dbReference>
<dbReference type="Pfam" id="PF04397">
    <property type="entry name" value="LytTR"/>
    <property type="match status" value="1"/>
</dbReference>
<dbReference type="PATRIC" id="fig|411473.3.peg.25"/>
<keyword evidence="7" id="KW-1185">Reference proteome</keyword>
<dbReference type="SMART" id="SM00448">
    <property type="entry name" value="REC"/>
    <property type="match status" value="1"/>
</dbReference>
<organism evidence="6 7">
    <name type="scientific">Ruminococcus callidus ATCC 27760</name>
    <dbReference type="NCBI Taxonomy" id="411473"/>
    <lineage>
        <taxon>Bacteria</taxon>
        <taxon>Bacillati</taxon>
        <taxon>Bacillota</taxon>
        <taxon>Clostridia</taxon>
        <taxon>Eubacteriales</taxon>
        <taxon>Oscillospiraceae</taxon>
        <taxon>Ruminococcus</taxon>
    </lineage>
</organism>
<dbReference type="OrthoDB" id="9779387at2"/>
<feature type="domain" description="Response regulatory" evidence="4">
    <location>
        <begin position="3"/>
        <end position="121"/>
    </location>
</feature>
<dbReference type="eggNOG" id="COG3279">
    <property type="taxonomic scope" value="Bacteria"/>
</dbReference>
<dbReference type="PROSITE" id="PS50930">
    <property type="entry name" value="HTH_LYTTR"/>
    <property type="match status" value="1"/>
</dbReference>
<dbReference type="Gene3D" id="3.40.50.2300">
    <property type="match status" value="1"/>
</dbReference>
<evidence type="ECO:0000259" key="5">
    <source>
        <dbReference type="PROSITE" id="PS50930"/>
    </source>
</evidence>
<dbReference type="STRING" id="411473.RUMCAL_00026"/>
<feature type="domain" description="HTH LytTR-type" evidence="5">
    <location>
        <begin position="177"/>
        <end position="236"/>
    </location>
</feature>
<reference evidence="6 7" key="1">
    <citation type="submission" date="2013-07" db="EMBL/GenBank/DDBJ databases">
        <authorList>
            <person name="Weinstock G."/>
            <person name="Sodergren E."/>
            <person name="Wylie T."/>
            <person name="Fulton L."/>
            <person name="Fulton R."/>
            <person name="Fronick C."/>
            <person name="O'Laughlin M."/>
            <person name="Godfrey J."/>
            <person name="Miner T."/>
            <person name="Herter B."/>
            <person name="Appelbaum E."/>
            <person name="Cordes M."/>
            <person name="Lek S."/>
            <person name="Wollam A."/>
            <person name="Pepin K.H."/>
            <person name="Palsikar V.B."/>
            <person name="Mitreva M."/>
            <person name="Wilson R.K."/>
        </authorList>
    </citation>
    <scope>NUCLEOTIDE SEQUENCE [LARGE SCALE GENOMIC DNA]</scope>
    <source>
        <strain evidence="6 7">ATCC 27760</strain>
    </source>
</reference>
<evidence type="ECO:0000256" key="3">
    <source>
        <dbReference type="PROSITE-ProRule" id="PRU00169"/>
    </source>
</evidence>
<evidence type="ECO:0000313" key="6">
    <source>
        <dbReference type="EMBL" id="ERJ97582.1"/>
    </source>
</evidence>
<dbReference type="AlphaFoldDB" id="U2KZ78"/>
<dbReference type="PANTHER" id="PTHR37299:SF1">
    <property type="entry name" value="STAGE 0 SPORULATION PROTEIN A HOMOLOG"/>
    <property type="match status" value="1"/>
</dbReference>
<dbReference type="SUPFAM" id="SSF52172">
    <property type="entry name" value="CheY-like"/>
    <property type="match status" value="1"/>
</dbReference>
<keyword evidence="3" id="KW-0597">Phosphoprotein</keyword>
<dbReference type="PANTHER" id="PTHR37299">
    <property type="entry name" value="TRANSCRIPTIONAL REGULATOR-RELATED"/>
    <property type="match status" value="1"/>
</dbReference>
<name>U2KZ78_9FIRM</name>
<comment type="caution">
    <text evidence="6">The sequence shown here is derived from an EMBL/GenBank/DDBJ whole genome shotgun (WGS) entry which is preliminary data.</text>
</comment>
<dbReference type="EMBL" id="AWVF01000004">
    <property type="protein sequence ID" value="ERJ97582.1"/>
    <property type="molecule type" value="Genomic_DNA"/>
</dbReference>
<dbReference type="Pfam" id="PF00072">
    <property type="entry name" value="Response_reg"/>
    <property type="match status" value="1"/>
</dbReference>
<dbReference type="InterPro" id="IPR001789">
    <property type="entry name" value="Sig_transdc_resp-reg_receiver"/>
</dbReference>
<dbReference type="InterPro" id="IPR007492">
    <property type="entry name" value="LytTR_DNA-bd_dom"/>
</dbReference>
<dbReference type="Proteomes" id="UP000016662">
    <property type="component" value="Unassembled WGS sequence"/>
</dbReference>
<dbReference type="GO" id="GO:0000156">
    <property type="term" value="F:phosphorelay response regulator activity"/>
    <property type="evidence" value="ECO:0007669"/>
    <property type="project" value="InterPro"/>
</dbReference>
<dbReference type="PROSITE" id="PS50110">
    <property type="entry name" value="RESPONSE_REGULATORY"/>
    <property type="match status" value="1"/>
</dbReference>
<comment type="function">
    <text evidence="2">May play the central regulatory role in sporulation. It may be an element of the effector pathway responsible for the activation of sporulation genes in response to nutritional stress. Spo0A may act in concert with spo0H (a sigma factor) to control the expression of some genes that are critical to the sporulation process.</text>
</comment>
<evidence type="ECO:0000313" key="7">
    <source>
        <dbReference type="Proteomes" id="UP000016662"/>
    </source>
</evidence>
<evidence type="ECO:0000256" key="1">
    <source>
        <dbReference type="ARBA" id="ARBA00018672"/>
    </source>
</evidence>
<dbReference type="InterPro" id="IPR046947">
    <property type="entry name" value="LytR-like"/>
</dbReference>
<dbReference type="RefSeq" id="WP_021682514.1">
    <property type="nucleotide sequence ID" value="NZ_KI260419.1"/>
</dbReference>
<feature type="modified residue" description="4-aspartylphosphate" evidence="3">
    <location>
        <position position="58"/>
    </location>
</feature>
<dbReference type="CDD" id="cd00156">
    <property type="entry name" value="REC"/>
    <property type="match status" value="1"/>
</dbReference>
<evidence type="ECO:0000256" key="2">
    <source>
        <dbReference type="ARBA" id="ARBA00024867"/>
    </source>
</evidence>
<dbReference type="Gene3D" id="2.40.50.1020">
    <property type="entry name" value="LytTr DNA-binding domain"/>
    <property type="match status" value="1"/>
</dbReference>
<accession>U2KZ78</accession>
<evidence type="ECO:0000259" key="4">
    <source>
        <dbReference type="PROSITE" id="PS50110"/>
    </source>
</evidence>
<sequence length="244" mass="29024">MIQIAIVDDERAFLESYTHIVEKLFAKNRIEFVVQCFYKSEEFYHLLKRNYFDIVFLDIDMPEINGINLAADIRKLKLETTIIFVSSHSNLVFQSIHYAPFRFIQKDCLEDDTSEAIHAYCQQIKEKKNTIQLKIENGETYCFNLMQIQYFYSVRHDLFLVYSNKKIAKRLFPRAYTMDALGKMLHEKGFIRIHKSYIVNFKYIHQIQSDKVLLFDNSTLPISRSNVANVKRQYKVIMREDDAI</sequence>